<dbReference type="EMBL" id="CAJOBJ010150280">
    <property type="protein sequence ID" value="CAF4802890.1"/>
    <property type="molecule type" value="Genomic_DNA"/>
</dbReference>
<sequence length="16" mass="1812">MYCDSKLPPGQVETML</sequence>
<evidence type="ECO:0000313" key="5">
    <source>
        <dbReference type="EMBL" id="CAF5083373.1"/>
    </source>
</evidence>
<dbReference type="EMBL" id="CAJOBH010171435">
    <property type="protein sequence ID" value="CAF4912438.1"/>
    <property type="molecule type" value="Genomic_DNA"/>
</dbReference>
<dbReference type="EMBL" id="CAJOBJ010245115">
    <property type="protein sequence ID" value="CAF5083373.1"/>
    <property type="molecule type" value="Genomic_DNA"/>
</dbReference>
<reference evidence="1" key="1">
    <citation type="submission" date="2021-02" db="EMBL/GenBank/DDBJ databases">
        <authorList>
            <person name="Nowell W R."/>
        </authorList>
    </citation>
    <scope>NUCLEOTIDE SEQUENCE</scope>
</reference>
<dbReference type="EMBL" id="CAJOBH010089474">
    <property type="protein sequence ID" value="CAF4557608.1"/>
    <property type="molecule type" value="Genomic_DNA"/>
</dbReference>
<keyword evidence="6" id="KW-1185">Reference proteome</keyword>
<gene>
    <name evidence="2" type="ORF">BYL167_LOCUS38376</name>
    <name evidence="4" type="ORF">BYL167_LOCUS52642</name>
    <name evidence="3" type="ORF">GIL414_LOCUS47238</name>
    <name evidence="5" type="ORF">GIL414_LOCUS61844</name>
    <name evidence="1" type="ORF">OVN521_LOCUS41230</name>
</gene>
<evidence type="ECO:0000313" key="1">
    <source>
        <dbReference type="EMBL" id="CAF4509404.1"/>
    </source>
</evidence>
<evidence type="ECO:0000313" key="4">
    <source>
        <dbReference type="EMBL" id="CAF4912438.1"/>
    </source>
</evidence>
<accession>A0A820W4T2</accession>
<evidence type="ECO:0000313" key="6">
    <source>
        <dbReference type="Proteomes" id="UP000663866"/>
    </source>
</evidence>
<protein>
    <submittedName>
        <fullName evidence="1">Uncharacterized protein</fullName>
    </submittedName>
</protein>
<organism evidence="1 6">
    <name type="scientific">Rotaria magnacalcarata</name>
    <dbReference type="NCBI Taxonomy" id="392030"/>
    <lineage>
        <taxon>Eukaryota</taxon>
        <taxon>Metazoa</taxon>
        <taxon>Spiralia</taxon>
        <taxon>Gnathifera</taxon>
        <taxon>Rotifera</taxon>
        <taxon>Eurotatoria</taxon>
        <taxon>Bdelloidea</taxon>
        <taxon>Philodinida</taxon>
        <taxon>Philodinidae</taxon>
        <taxon>Rotaria</taxon>
    </lineage>
</organism>
<dbReference type="Proteomes" id="UP000681720">
    <property type="component" value="Unassembled WGS sequence"/>
</dbReference>
<dbReference type="AlphaFoldDB" id="A0A820W4T2"/>
<evidence type="ECO:0000313" key="3">
    <source>
        <dbReference type="EMBL" id="CAF4802890.1"/>
    </source>
</evidence>
<feature type="non-terminal residue" evidence="1">
    <location>
        <position position="16"/>
    </location>
</feature>
<evidence type="ECO:0000313" key="2">
    <source>
        <dbReference type="EMBL" id="CAF4557608.1"/>
    </source>
</evidence>
<dbReference type="Proteomes" id="UP000663866">
    <property type="component" value="Unassembled WGS sequence"/>
</dbReference>
<dbReference type="Proteomes" id="UP000681967">
    <property type="component" value="Unassembled WGS sequence"/>
</dbReference>
<proteinExistence type="predicted"/>
<dbReference type="EMBL" id="CAJOBG010054565">
    <property type="protein sequence ID" value="CAF4509404.1"/>
    <property type="molecule type" value="Genomic_DNA"/>
</dbReference>
<name>A0A820W4T2_9BILA</name>
<comment type="caution">
    <text evidence="1">The sequence shown here is derived from an EMBL/GenBank/DDBJ whole genome shotgun (WGS) entry which is preliminary data.</text>
</comment>